<feature type="region of interest" description="Disordered" evidence="1">
    <location>
        <begin position="50"/>
        <end position="118"/>
    </location>
</feature>
<gene>
    <name evidence="2" type="ORF">NDU88_002982</name>
</gene>
<dbReference type="Proteomes" id="UP001066276">
    <property type="component" value="Chromosome 4_1"/>
</dbReference>
<dbReference type="AlphaFoldDB" id="A0AAV7T484"/>
<sequence length="118" mass="13363">MCAGLRRDEDRETSREIFKLPLLNGQPAPPRCGLLSKAGACQPKVFFKSDRQGMNSPFPGRLEQNAQPIRRPLPRWSSLKGKGRGQGNIYTPGHRSGWKRRIRSNTTTFRCPHPHLAM</sequence>
<proteinExistence type="predicted"/>
<protein>
    <submittedName>
        <fullName evidence="2">Uncharacterized protein</fullName>
    </submittedName>
</protein>
<evidence type="ECO:0000256" key="1">
    <source>
        <dbReference type="SAM" id="MobiDB-lite"/>
    </source>
</evidence>
<dbReference type="EMBL" id="JANPWB010000007">
    <property type="protein sequence ID" value="KAJ1171111.1"/>
    <property type="molecule type" value="Genomic_DNA"/>
</dbReference>
<evidence type="ECO:0000313" key="2">
    <source>
        <dbReference type="EMBL" id="KAJ1171111.1"/>
    </source>
</evidence>
<reference evidence="2" key="1">
    <citation type="journal article" date="2022" name="bioRxiv">
        <title>Sequencing and chromosome-scale assembly of the giantPleurodeles waltlgenome.</title>
        <authorList>
            <person name="Brown T."/>
            <person name="Elewa A."/>
            <person name="Iarovenko S."/>
            <person name="Subramanian E."/>
            <person name="Araus A.J."/>
            <person name="Petzold A."/>
            <person name="Susuki M."/>
            <person name="Suzuki K.-i.T."/>
            <person name="Hayashi T."/>
            <person name="Toyoda A."/>
            <person name="Oliveira C."/>
            <person name="Osipova E."/>
            <person name="Leigh N.D."/>
            <person name="Simon A."/>
            <person name="Yun M.H."/>
        </authorList>
    </citation>
    <scope>NUCLEOTIDE SEQUENCE</scope>
    <source>
        <strain evidence="2">20211129_DDA</strain>
        <tissue evidence="2">Liver</tissue>
    </source>
</reference>
<name>A0AAV7T484_PLEWA</name>
<accession>A0AAV7T484</accession>
<keyword evidence="3" id="KW-1185">Reference proteome</keyword>
<organism evidence="2 3">
    <name type="scientific">Pleurodeles waltl</name>
    <name type="common">Iberian ribbed newt</name>
    <dbReference type="NCBI Taxonomy" id="8319"/>
    <lineage>
        <taxon>Eukaryota</taxon>
        <taxon>Metazoa</taxon>
        <taxon>Chordata</taxon>
        <taxon>Craniata</taxon>
        <taxon>Vertebrata</taxon>
        <taxon>Euteleostomi</taxon>
        <taxon>Amphibia</taxon>
        <taxon>Batrachia</taxon>
        <taxon>Caudata</taxon>
        <taxon>Salamandroidea</taxon>
        <taxon>Salamandridae</taxon>
        <taxon>Pleurodelinae</taxon>
        <taxon>Pleurodeles</taxon>
    </lineage>
</organism>
<evidence type="ECO:0000313" key="3">
    <source>
        <dbReference type="Proteomes" id="UP001066276"/>
    </source>
</evidence>
<comment type="caution">
    <text evidence="2">The sequence shown here is derived from an EMBL/GenBank/DDBJ whole genome shotgun (WGS) entry which is preliminary data.</text>
</comment>